<sequence>MNHHSFRPGPRLAVALHAGAVAITINMPLLKAADLVAVQTAHGGLLRVISRLWA</sequence>
<evidence type="ECO:0000313" key="2">
    <source>
        <dbReference type="Proteomes" id="UP000642144"/>
    </source>
</evidence>
<dbReference type="EMBL" id="WWCT01000022">
    <property type="protein sequence ID" value="MYN29308.1"/>
    <property type="molecule type" value="Genomic_DNA"/>
</dbReference>
<dbReference type="Proteomes" id="UP000642144">
    <property type="component" value="Unassembled WGS sequence"/>
</dbReference>
<name>A0ABW9W6G5_9BURK</name>
<organism evidence="1 2">
    <name type="scientific">Duganella levis</name>
    <dbReference type="NCBI Taxonomy" id="2692169"/>
    <lineage>
        <taxon>Bacteria</taxon>
        <taxon>Pseudomonadati</taxon>
        <taxon>Pseudomonadota</taxon>
        <taxon>Betaproteobacteria</taxon>
        <taxon>Burkholderiales</taxon>
        <taxon>Oxalobacteraceae</taxon>
        <taxon>Telluria group</taxon>
        <taxon>Duganella</taxon>
    </lineage>
</organism>
<accession>A0ABW9W6G5</accession>
<comment type="caution">
    <text evidence="1">The sequence shown here is derived from an EMBL/GenBank/DDBJ whole genome shotgun (WGS) entry which is preliminary data.</text>
</comment>
<reference evidence="1 2" key="1">
    <citation type="submission" date="2019-12" db="EMBL/GenBank/DDBJ databases">
        <title>Novel species isolated from a subtropical stream in China.</title>
        <authorList>
            <person name="Lu H."/>
        </authorList>
    </citation>
    <scope>NUCLEOTIDE SEQUENCE [LARGE SCALE GENOMIC DNA]</scope>
    <source>
        <strain evidence="1 2">CY42W</strain>
    </source>
</reference>
<evidence type="ECO:0000313" key="1">
    <source>
        <dbReference type="EMBL" id="MYN29308.1"/>
    </source>
</evidence>
<gene>
    <name evidence="1" type="ORF">GTP69_23185</name>
</gene>
<keyword evidence="2" id="KW-1185">Reference proteome</keyword>
<proteinExistence type="predicted"/>
<protein>
    <submittedName>
        <fullName evidence="1">Uncharacterized protein</fullName>
    </submittedName>
</protein>